<dbReference type="GO" id="GO:0004709">
    <property type="term" value="F:MAP kinase kinase kinase activity"/>
    <property type="evidence" value="ECO:0007669"/>
    <property type="project" value="TreeGrafter"/>
</dbReference>
<keyword evidence="6" id="KW-0862">Zinc</keyword>
<keyword evidence="13" id="KW-1185">Reference proteome</keyword>
<evidence type="ECO:0000256" key="7">
    <source>
        <dbReference type="ARBA" id="ARBA00022840"/>
    </source>
</evidence>
<evidence type="ECO:0000256" key="3">
    <source>
        <dbReference type="ARBA" id="ARBA00022723"/>
    </source>
</evidence>
<evidence type="ECO:0000256" key="2">
    <source>
        <dbReference type="ARBA" id="ARBA00022679"/>
    </source>
</evidence>
<keyword evidence="3" id="KW-0479">Metal-binding</keyword>
<dbReference type="CDD" id="cd06627">
    <property type="entry name" value="STKc_Cdc7_like"/>
    <property type="match status" value="1"/>
</dbReference>
<dbReference type="InterPro" id="IPR000719">
    <property type="entry name" value="Prot_kinase_dom"/>
</dbReference>
<dbReference type="STRING" id="13706.A0A1X2H529"/>
<reference evidence="12 13" key="1">
    <citation type="submission" date="2016-07" db="EMBL/GenBank/DDBJ databases">
        <title>Pervasive Adenine N6-methylation of Active Genes in Fungi.</title>
        <authorList>
            <consortium name="DOE Joint Genome Institute"/>
            <person name="Mondo S.J."/>
            <person name="Dannebaum R.O."/>
            <person name="Kuo R.C."/>
            <person name="Labutti K."/>
            <person name="Haridas S."/>
            <person name="Kuo A."/>
            <person name="Salamov A."/>
            <person name="Ahrendt S.R."/>
            <person name="Lipzen A."/>
            <person name="Sullivan W."/>
            <person name="Andreopoulos W.B."/>
            <person name="Clum A."/>
            <person name="Lindquist E."/>
            <person name="Daum C."/>
            <person name="Ramamoorthy G.K."/>
            <person name="Gryganskyi A."/>
            <person name="Culley D."/>
            <person name="Magnuson J.K."/>
            <person name="James T.Y."/>
            <person name="O'Malley M.A."/>
            <person name="Stajich J.E."/>
            <person name="Spatafora J.W."/>
            <person name="Visel A."/>
            <person name="Grigoriev I.V."/>
        </authorList>
    </citation>
    <scope>NUCLEOTIDE SEQUENCE [LARGE SCALE GENOMIC DNA]</scope>
    <source>
        <strain evidence="12 13">NRRL 2496</strain>
    </source>
</reference>
<comment type="caution">
    <text evidence="12">The sequence shown here is derived from an EMBL/GenBank/DDBJ whole genome shotgun (WGS) entry which is preliminary data.</text>
</comment>
<dbReference type="Proteomes" id="UP000242180">
    <property type="component" value="Unassembled WGS sequence"/>
</dbReference>
<evidence type="ECO:0000256" key="5">
    <source>
        <dbReference type="ARBA" id="ARBA00022777"/>
    </source>
</evidence>
<dbReference type="EMBL" id="MCGN01000009">
    <property type="protein sequence ID" value="ORY93481.1"/>
    <property type="molecule type" value="Genomic_DNA"/>
</dbReference>
<dbReference type="Pfam" id="PF00069">
    <property type="entry name" value="Pkinase"/>
    <property type="match status" value="1"/>
</dbReference>
<feature type="binding site" evidence="8">
    <location>
        <position position="83"/>
    </location>
    <ligand>
        <name>ATP</name>
        <dbReference type="ChEBI" id="CHEBI:30616"/>
    </ligand>
</feature>
<dbReference type="SMART" id="SM00220">
    <property type="entry name" value="S_TKc"/>
    <property type="match status" value="1"/>
</dbReference>
<feature type="domain" description="Phorbol-ester/DAG-type" evidence="11">
    <location>
        <begin position="447"/>
        <end position="492"/>
    </location>
</feature>
<dbReference type="InterPro" id="IPR008271">
    <property type="entry name" value="Ser/Thr_kinase_AS"/>
</dbReference>
<dbReference type="InterPro" id="IPR017441">
    <property type="entry name" value="Protein_kinase_ATP_BS"/>
</dbReference>
<dbReference type="PROSITE" id="PS00479">
    <property type="entry name" value="ZF_DAG_PE_1"/>
    <property type="match status" value="1"/>
</dbReference>
<dbReference type="GO" id="GO:0005524">
    <property type="term" value="F:ATP binding"/>
    <property type="evidence" value="ECO:0007669"/>
    <property type="project" value="UniProtKB-UniRule"/>
</dbReference>
<evidence type="ECO:0000259" key="10">
    <source>
        <dbReference type="PROSITE" id="PS50011"/>
    </source>
</evidence>
<dbReference type="AlphaFoldDB" id="A0A1X2H529"/>
<gene>
    <name evidence="12" type="ORF">BCR43DRAFT_462525</name>
</gene>
<dbReference type="InterPro" id="IPR046349">
    <property type="entry name" value="C1-like_sf"/>
</dbReference>
<feature type="domain" description="Protein kinase" evidence="10">
    <location>
        <begin position="54"/>
        <end position="306"/>
    </location>
</feature>
<evidence type="ECO:0000313" key="12">
    <source>
        <dbReference type="EMBL" id="ORY93481.1"/>
    </source>
</evidence>
<dbReference type="InParanoid" id="A0A1X2H529"/>
<dbReference type="OrthoDB" id="8693905at2759"/>
<dbReference type="GO" id="GO:0005737">
    <property type="term" value="C:cytoplasm"/>
    <property type="evidence" value="ECO:0007669"/>
    <property type="project" value="TreeGrafter"/>
</dbReference>
<dbReference type="InterPro" id="IPR050538">
    <property type="entry name" value="MAP_kinase_kinase_kinase"/>
</dbReference>
<dbReference type="InterPro" id="IPR011009">
    <property type="entry name" value="Kinase-like_dom_sf"/>
</dbReference>
<dbReference type="SUPFAM" id="SSF56112">
    <property type="entry name" value="Protein kinase-like (PK-like)"/>
    <property type="match status" value="1"/>
</dbReference>
<feature type="compositionally biased region" description="Basic and acidic residues" evidence="9">
    <location>
        <begin position="583"/>
        <end position="597"/>
    </location>
</feature>
<evidence type="ECO:0000256" key="1">
    <source>
        <dbReference type="ARBA" id="ARBA00022527"/>
    </source>
</evidence>
<name>A0A1X2H529_SYNRA</name>
<evidence type="ECO:0000313" key="13">
    <source>
        <dbReference type="Proteomes" id="UP000242180"/>
    </source>
</evidence>
<evidence type="ECO:0000256" key="4">
    <source>
        <dbReference type="ARBA" id="ARBA00022741"/>
    </source>
</evidence>
<evidence type="ECO:0000259" key="11">
    <source>
        <dbReference type="PROSITE" id="PS50081"/>
    </source>
</evidence>
<proteinExistence type="predicted"/>
<evidence type="ECO:0000256" key="6">
    <source>
        <dbReference type="ARBA" id="ARBA00022833"/>
    </source>
</evidence>
<keyword evidence="1" id="KW-0723">Serine/threonine-protein kinase</keyword>
<dbReference type="PROSITE" id="PS50011">
    <property type="entry name" value="PROTEIN_KINASE_DOM"/>
    <property type="match status" value="1"/>
</dbReference>
<feature type="region of interest" description="Disordered" evidence="9">
    <location>
        <begin position="579"/>
        <end position="623"/>
    </location>
</feature>
<dbReference type="PRINTS" id="PR00109">
    <property type="entry name" value="TYRKINASE"/>
</dbReference>
<keyword evidence="7 8" id="KW-0067">ATP-binding</keyword>
<evidence type="ECO:0000256" key="8">
    <source>
        <dbReference type="PROSITE-ProRule" id="PRU10141"/>
    </source>
</evidence>
<dbReference type="InterPro" id="IPR001245">
    <property type="entry name" value="Ser-Thr/Tyr_kinase_cat_dom"/>
</dbReference>
<dbReference type="Gene3D" id="1.10.510.10">
    <property type="entry name" value="Transferase(Phosphotransferase) domain 1"/>
    <property type="match status" value="1"/>
</dbReference>
<keyword evidence="2" id="KW-0808">Transferase</keyword>
<dbReference type="PROSITE" id="PS50081">
    <property type="entry name" value="ZF_DAG_PE_2"/>
    <property type="match status" value="1"/>
</dbReference>
<evidence type="ECO:0000256" key="9">
    <source>
        <dbReference type="SAM" id="MobiDB-lite"/>
    </source>
</evidence>
<sequence length="623" mass="68629">MSRSNSCDSLTSSSAPYLSTVGSDSTAHQSTQSRSTIRETLSLESKDGSPSSQFQLGNCIGKGHFGSVYKALDLSTGEVVAVKRLLTGEDGQLDEEVMKEVSLLKTLAHVNVIHYLGFVRSKNHINIVLEYAENGSLMSTLKAFGAFPEKLVGSFCIKILNGLEYLHANSVVHCDLKAANILTTKTGDVKLTDFGVSLNLKLKESNDDGTISGTPNWMAPEVIQLQGTTPKSDIWSLGCTLIELATGKPPYASLIAMSAMFRIVEDEHPPLPEAISAEMHDFLLCCFQKDPEDRPSATQLKQHPWIVRHQKTSQSNVSSANNLVSNSTTLEADTLMHKAWSQDFSNGSISSYSSSSNESFCHSPDTVRAELRQQQQQQQQRRRSPRQSTSSIGGFPQPRVYYNIIPDDGESKDIDAMVDMEFGHQRYCSASSVDSRGSSHEQRQEGIHRFTCTSFGKAIACKVCGEAMSEMNICEVCSLVCHDACKDKAFLCPPKLNRQRPSYDSVFSAKIYNHQAKHKKAHPCIEPEYARVPAGGDFLDEHPQGESIRQYARSLGLTAHEVRALCENPVLLSHTLEMQRQQELQKSRQQSEAETMKRPGKRGGRKGSAVMAPLGAEEQCIIS</sequence>
<feature type="region of interest" description="Disordered" evidence="9">
    <location>
        <begin position="1"/>
        <end position="38"/>
    </location>
</feature>
<keyword evidence="5 12" id="KW-0418">Kinase</keyword>
<dbReference type="PANTHER" id="PTHR48016">
    <property type="entry name" value="MAP KINASE KINASE KINASE SSK2-RELATED-RELATED"/>
    <property type="match status" value="1"/>
</dbReference>
<keyword evidence="4 8" id="KW-0547">Nucleotide-binding</keyword>
<feature type="region of interest" description="Disordered" evidence="9">
    <location>
        <begin position="355"/>
        <end position="400"/>
    </location>
</feature>
<dbReference type="GO" id="GO:0046872">
    <property type="term" value="F:metal ion binding"/>
    <property type="evidence" value="ECO:0007669"/>
    <property type="project" value="UniProtKB-KW"/>
</dbReference>
<organism evidence="12 13">
    <name type="scientific">Syncephalastrum racemosum</name>
    <name type="common">Filamentous fungus</name>
    <dbReference type="NCBI Taxonomy" id="13706"/>
    <lineage>
        <taxon>Eukaryota</taxon>
        <taxon>Fungi</taxon>
        <taxon>Fungi incertae sedis</taxon>
        <taxon>Mucoromycota</taxon>
        <taxon>Mucoromycotina</taxon>
        <taxon>Mucoromycetes</taxon>
        <taxon>Mucorales</taxon>
        <taxon>Syncephalastraceae</taxon>
        <taxon>Syncephalastrum</taxon>
    </lineage>
</organism>
<accession>A0A1X2H529</accession>
<dbReference type="SUPFAM" id="SSF57889">
    <property type="entry name" value="Cysteine-rich domain"/>
    <property type="match status" value="1"/>
</dbReference>
<protein>
    <submittedName>
        <fullName evidence="12">Kinase-like domain-containing protein</fullName>
    </submittedName>
</protein>
<dbReference type="PROSITE" id="PS00107">
    <property type="entry name" value="PROTEIN_KINASE_ATP"/>
    <property type="match status" value="1"/>
</dbReference>
<dbReference type="PROSITE" id="PS00108">
    <property type="entry name" value="PROTEIN_KINASE_ST"/>
    <property type="match status" value="1"/>
</dbReference>
<dbReference type="Gene3D" id="3.30.60.20">
    <property type="match status" value="1"/>
</dbReference>
<dbReference type="InterPro" id="IPR002219">
    <property type="entry name" value="PKC_DAG/PE"/>
</dbReference>
<dbReference type="PANTHER" id="PTHR48016:SF4">
    <property type="entry name" value="PROTEIN KINASE DOMAIN-CONTAINING PROTEIN"/>
    <property type="match status" value="1"/>
</dbReference>